<protein>
    <submittedName>
        <fullName evidence="1">Uncharacterized protein</fullName>
    </submittedName>
</protein>
<accession>A0A6G3ZZD2</accession>
<reference evidence="1" key="1">
    <citation type="submission" date="2020-02" db="EMBL/GenBank/DDBJ databases">
        <authorList>
            <person name="Shen X.-R."/>
            <person name="Zhang Y.-X."/>
        </authorList>
    </citation>
    <scope>NUCLEOTIDE SEQUENCE</scope>
    <source>
        <strain evidence="1">SYP-B3998</strain>
    </source>
</reference>
<evidence type="ECO:0000313" key="1">
    <source>
        <dbReference type="EMBL" id="NEW06939.1"/>
    </source>
</evidence>
<comment type="caution">
    <text evidence="1">The sequence shown here is derived from an EMBL/GenBank/DDBJ whole genome shotgun (WGS) entry which is preliminary data.</text>
</comment>
<sequence length="169" mass="19987">MSKHEAEKKGLEQTAIDIFVELYNRNHEHPLRFVQQQEKPDALLEDVEQNLVGLEVTHLFYDSEEARLMMSRSELTLPGTEVLDQFIKVINDRVRGKEEKYREYSHEYPCMLLIRNVSLLFGMSDVLGRKKKLMLPRGQFREVWLLSRDFTPDWLLVNLYEIDGGCYHV</sequence>
<organism evidence="1">
    <name type="scientific">Paenibacillus sp. SYP-B3998</name>
    <dbReference type="NCBI Taxonomy" id="2678564"/>
    <lineage>
        <taxon>Bacteria</taxon>
        <taxon>Bacillati</taxon>
        <taxon>Bacillota</taxon>
        <taxon>Bacilli</taxon>
        <taxon>Bacillales</taxon>
        <taxon>Paenibacillaceae</taxon>
        <taxon>Paenibacillus</taxon>
    </lineage>
</organism>
<dbReference type="AlphaFoldDB" id="A0A6G3ZZD2"/>
<dbReference type="RefSeq" id="WP_163946964.1">
    <property type="nucleotide sequence ID" value="NZ_JAAIKC010000004.1"/>
</dbReference>
<dbReference type="EMBL" id="JAAIKC010000004">
    <property type="protein sequence ID" value="NEW06939.1"/>
    <property type="molecule type" value="Genomic_DNA"/>
</dbReference>
<proteinExistence type="predicted"/>
<gene>
    <name evidence="1" type="ORF">GK047_13090</name>
</gene>
<name>A0A6G3ZZD2_9BACL</name>